<reference evidence="1 2" key="1">
    <citation type="submission" date="2018-12" db="EMBL/GenBank/DDBJ databases">
        <title>Hymenobacter gummosus sp. nov., isolated from a spring.</title>
        <authorList>
            <person name="Nie L."/>
        </authorList>
    </citation>
    <scope>NUCLEOTIDE SEQUENCE [LARGE SCALE GENOMIC DNA]</scope>
    <source>
        <strain evidence="1 2">KCTC 52166</strain>
    </source>
</reference>
<proteinExistence type="predicted"/>
<accession>A0A3S0IJV6</accession>
<name>A0A3S0IJV6_9BACT</name>
<evidence type="ECO:0000313" key="2">
    <source>
        <dbReference type="Proteomes" id="UP000282184"/>
    </source>
</evidence>
<sequence length="81" mass="9120">MLATWLHHAGFFPIRWPAAAPGTTYVRPGATELRRVFVPQHTDEVEIYAGPLAEGRLCYRGPIRSEAELRQWLPAPRPQAA</sequence>
<dbReference type="Proteomes" id="UP000282184">
    <property type="component" value="Unassembled WGS sequence"/>
</dbReference>
<keyword evidence="2" id="KW-1185">Reference proteome</keyword>
<dbReference type="AlphaFoldDB" id="A0A3S0IJV6"/>
<gene>
    <name evidence="1" type="ORF">EJV47_24080</name>
</gene>
<dbReference type="EMBL" id="RXOF01000018">
    <property type="protein sequence ID" value="RTQ45911.1"/>
    <property type="molecule type" value="Genomic_DNA"/>
</dbReference>
<dbReference type="RefSeq" id="WP_126695767.1">
    <property type="nucleotide sequence ID" value="NZ_RXOF01000018.1"/>
</dbReference>
<evidence type="ECO:0000313" key="1">
    <source>
        <dbReference type="EMBL" id="RTQ45911.1"/>
    </source>
</evidence>
<dbReference type="OrthoDB" id="885137at2"/>
<comment type="caution">
    <text evidence="1">The sequence shown here is derived from an EMBL/GenBank/DDBJ whole genome shotgun (WGS) entry which is preliminary data.</text>
</comment>
<organism evidence="1 2">
    <name type="scientific">Hymenobacter gummosus</name>
    <dbReference type="NCBI Taxonomy" id="1776032"/>
    <lineage>
        <taxon>Bacteria</taxon>
        <taxon>Pseudomonadati</taxon>
        <taxon>Bacteroidota</taxon>
        <taxon>Cytophagia</taxon>
        <taxon>Cytophagales</taxon>
        <taxon>Hymenobacteraceae</taxon>
        <taxon>Hymenobacter</taxon>
    </lineage>
</organism>
<protein>
    <submittedName>
        <fullName evidence="1">Uncharacterized protein</fullName>
    </submittedName>
</protein>